<keyword evidence="9" id="KW-0489">Methyltransferase</keyword>
<evidence type="ECO:0000256" key="8">
    <source>
        <dbReference type="RuleBase" id="RU003793"/>
    </source>
</evidence>
<keyword evidence="9" id="KW-0378">Hydrolase</keyword>
<evidence type="ECO:0000256" key="5">
    <source>
        <dbReference type="ARBA" id="ARBA00022692"/>
    </source>
</evidence>
<evidence type="ECO:0000256" key="2">
    <source>
        <dbReference type="ARBA" id="ARBA00005801"/>
    </source>
</evidence>
<protein>
    <recommendedName>
        <fullName evidence="9">Prepilin leader peptidase/N-methyltransferase</fullName>
        <ecNumber evidence="9">2.1.1.-</ecNumber>
        <ecNumber evidence="9">3.4.23.43</ecNumber>
    </recommendedName>
</protein>
<sequence>MTFASYCLVFGLGAAVGSFLNVVIYRVPSGRSLLYPPSRCPMCLTTLKPWDNIPILGWLLLRGQCRYCHAPISWRYPAIELLTALLYVLIVAVSGWQGQTLVLWLLSAWLLALALIDLDTMTLPHPLTKWGLIVGLLVRGLTTGLGGLTEGAIAAVMGIWLFDLIRWGGAIALGQEVMGGGDSKLAAMIGAWLGWQGLLVTFFLACALGGLMGGLGIALGWIQRRQPIPFGPFLAVAAIISGLFGRQLIHLYLETFLPGVFVP</sequence>
<comment type="catalytic activity">
    <reaction evidence="9">
        <text>Typically cleaves a -Gly-|-Phe- bond to release an N-terminal, basic peptide of 5-8 residues from type IV prepilin, and then N-methylates the new N-terminal amino group, the methyl donor being S-adenosyl-L-methionine.</text>
        <dbReference type="EC" id="3.4.23.43"/>
    </reaction>
</comment>
<dbReference type="InterPro" id="IPR000045">
    <property type="entry name" value="Prepilin_IV_endopep_pep"/>
</dbReference>
<keyword evidence="9" id="KW-0511">Multifunctional enzyme</keyword>
<keyword evidence="5 9" id="KW-0812">Transmembrane</keyword>
<gene>
    <name evidence="13" type="ORF">D3A95_08505</name>
</gene>
<feature type="domain" description="Prepilin type IV endopeptidase peptidase" evidence="11">
    <location>
        <begin position="104"/>
        <end position="213"/>
    </location>
</feature>
<name>A0A7D6F3G3_9CYAN</name>
<feature type="transmembrane region" description="Helical" evidence="10">
    <location>
        <begin position="198"/>
        <end position="221"/>
    </location>
</feature>
<comment type="similarity">
    <text evidence="2 8">Belongs to the peptidase A24 family.</text>
</comment>
<feature type="transmembrane region" description="Helical" evidence="10">
    <location>
        <begin position="76"/>
        <end position="95"/>
    </location>
</feature>
<dbReference type="PANTHER" id="PTHR30487:SF0">
    <property type="entry name" value="PREPILIN LEADER PEPTIDASE_N-METHYLTRANSFERASE-RELATED"/>
    <property type="match status" value="1"/>
</dbReference>
<dbReference type="PRINTS" id="PR00864">
    <property type="entry name" value="PREPILNPTASE"/>
</dbReference>
<keyword evidence="7 10" id="KW-0472">Membrane</keyword>
<evidence type="ECO:0000313" key="13">
    <source>
        <dbReference type="EMBL" id="QLL29283.1"/>
    </source>
</evidence>
<dbReference type="EC" id="3.4.23.43" evidence="9"/>
<evidence type="ECO:0000313" key="14">
    <source>
        <dbReference type="Proteomes" id="UP000261812"/>
    </source>
</evidence>
<proteinExistence type="inferred from homology"/>
<dbReference type="GO" id="GO:0006465">
    <property type="term" value="P:signal peptide processing"/>
    <property type="evidence" value="ECO:0007669"/>
    <property type="project" value="TreeGrafter"/>
</dbReference>
<dbReference type="GO" id="GO:0008168">
    <property type="term" value="F:methyltransferase activity"/>
    <property type="evidence" value="ECO:0007669"/>
    <property type="project" value="UniProtKB-KW"/>
</dbReference>
<evidence type="ECO:0000256" key="9">
    <source>
        <dbReference type="RuleBase" id="RU003794"/>
    </source>
</evidence>
<evidence type="ECO:0000256" key="7">
    <source>
        <dbReference type="ARBA" id="ARBA00023136"/>
    </source>
</evidence>
<feature type="domain" description="Prepilin peptidase A24 N-terminal" evidence="12">
    <location>
        <begin position="12"/>
        <end position="91"/>
    </location>
</feature>
<evidence type="ECO:0000256" key="6">
    <source>
        <dbReference type="ARBA" id="ARBA00022989"/>
    </source>
</evidence>
<dbReference type="KEGG" id="tsq:D3A95_08505"/>
<evidence type="ECO:0000259" key="11">
    <source>
        <dbReference type="Pfam" id="PF01478"/>
    </source>
</evidence>
<evidence type="ECO:0000256" key="1">
    <source>
        <dbReference type="ARBA" id="ARBA00004429"/>
    </source>
</evidence>
<dbReference type="Gene3D" id="1.20.120.1220">
    <property type="match status" value="1"/>
</dbReference>
<dbReference type="EMBL" id="CP032152">
    <property type="protein sequence ID" value="QLL29283.1"/>
    <property type="molecule type" value="Genomic_DNA"/>
</dbReference>
<dbReference type="GO" id="GO:0032259">
    <property type="term" value="P:methylation"/>
    <property type="evidence" value="ECO:0007669"/>
    <property type="project" value="UniProtKB-KW"/>
</dbReference>
<keyword evidence="9" id="KW-0808">Transferase</keyword>
<accession>A0A7D6F3G3</accession>
<dbReference type="EC" id="2.1.1.-" evidence="9"/>
<dbReference type="Proteomes" id="UP000261812">
    <property type="component" value="Chromosome"/>
</dbReference>
<comment type="subcellular location">
    <subcellularLocation>
        <location evidence="1">Cell inner membrane</location>
        <topology evidence="1">Multi-pass membrane protein</topology>
    </subcellularLocation>
    <subcellularLocation>
        <location evidence="9">Cell membrane</location>
        <topology evidence="9">Multi-pass membrane protein</topology>
    </subcellularLocation>
</comment>
<feature type="transmembrane region" description="Helical" evidence="10">
    <location>
        <begin position="101"/>
        <end position="118"/>
    </location>
</feature>
<comment type="function">
    <text evidence="9">Plays an essential role in type IV pili and type II pseudopili formation by proteolytically removing the leader sequence from substrate proteins and subsequently monomethylating the alpha-amino group of the newly exposed N-terminal phenylalanine.</text>
</comment>
<dbReference type="Pfam" id="PF01478">
    <property type="entry name" value="Peptidase_A24"/>
    <property type="match status" value="1"/>
</dbReference>
<evidence type="ECO:0000256" key="4">
    <source>
        <dbReference type="ARBA" id="ARBA00022519"/>
    </source>
</evidence>
<feature type="transmembrane region" description="Helical" evidence="10">
    <location>
        <begin position="233"/>
        <end position="253"/>
    </location>
</feature>
<dbReference type="AlphaFoldDB" id="A0A7D6F3G3"/>
<dbReference type="GO" id="GO:0004190">
    <property type="term" value="F:aspartic-type endopeptidase activity"/>
    <property type="evidence" value="ECO:0007669"/>
    <property type="project" value="UniProtKB-EC"/>
</dbReference>
<evidence type="ECO:0000259" key="12">
    <source>
        <dbReference type="Pfam" id="PF06750"/>
    </source>
</evidence>
<feature type="transmembrane region" description="Helical" evidence="10">
    <location>
        <begin position="6"/>
        <end position="25"/>
    </location>
</feature>
<evidence type="ECO:0000256" key="3">
    <source>
        <dbReference type="ARBA" id="ARBA00022475"/>
    </source>
</evidence>
<dbReference type="InterPro" id="IPR050882">
    <property type="entry name" value="Prepilin_peptidase/N-MTase"/>
</dbReference>
<organism evidence="13 14">
    <name type="scientific">Thermosynechococcus sichuanensis E542</name>
    <dbReference type="NCBI Taxonomy" id="2016101"/>
    <lineage>
        <taxon>Bacteria</taxon>
        <taxon>Bacillati</taxon>
        <taxon>Cyanobacteriota</taxon>
        <taxon>Cyanophyceae</taxon>
        <taxon>Acaryochloridales</taxon>
        <taxon>Thermosynechococcaceae</taxon>
        <taxon>Thermosynechococcus</taxon>
        <taxon>Thermosynechococcus sichuanensis</taxon>
    </lineage>
</organism>
<dbReference type="Pfam" id="PF06750">
    <property type="entry name" value="A24_N_bact"/>
    <property type="match status" value="1"/>
</dbReference>
<keyword evidence="4" id="KW-0997">Cell inner membrane</keyword>
<reference evidence="14" key="1">
    <citation type="submission" date="2018-09" db="EMBL/GenBank/DDBJ databases">
        <title>Complete genome sequence of thermophilic cyanobacteria strain Thermosynechococcus elongatus PKUAC-SCTE542.</title>
        <authorList>
            <person name="Liang Y."/>
            <person name="Tang J."/>
            <person name="Daroch M."/>
        </authorList>
    </citation>
    <scope>NUCLEOTIDE SEQUENCE [LARGE SCALE GENOMIC DNA]</scope>
    <source>
        <strain evidence="14">E542</strain>
    </source>
</reference>
<evidence type="ECO:0000256" key="10">
    <source>
        <dbReference type="SAM" id="Phobius"/>
    </source>
</evidence>
<keyword evidence="9" id="KW-0645">Protease</keyword>
<keyword evidence="3" id="KW-1003">Cell membrane</keyword>
<keyword evidence="6 10" id="KW-1133">Transmembrane helix</keyword>
<dbReference type="InterPro" id="IPR014032">
    <property type="entry name" value="Peptidase_A24A_bac"/>
</dbReference>
<dbReference type="GO" id="GO:0005886">
    <property type="term" value="C:plasma membrane"/>
    <property type="evidence" value="ECO:0007669"/>
    <property type="project" value="UniProtKB-SubCell"/>
</dbReference>
<dbReference type="PANTHER" id="PTHR30487">
    <property type="entry name" value="TYPE 4 PREPILIN-LIKE PROTEINS LEADER PEPTIDE-PROCESSING ENZYME"/>
    <property type="match status" value="1"/>
</dbReference>
<dbReference type="InterPro" id="IPR010627">
    <property type="entry name" value="Prepilin_pept_A24_N"/>
</dbReference>
<keyword evidence="14" id="KW-1185">Reference proteome</keyword>